<gene>
    <name evidence="1" type="ORF">E4021_15405</name>
</gene>
<sequence>MDNLQIIGVLLSLIAFQSCSKTYIIKPYDGPPELELTDFCELYRIESGEYISTIAYYTGVEEYWSLTSKTPCELDYQVYLNTEENYQERLNVNLSKKFSHLYENYWKYSLKLEIIGIIENTEEELGFGHLGLKKIQIIPYQIRILEKNKIKVEK</sequence>
<dbReference type="RefSeq" id="WP_136460274.1">
    <property type="nucleotide sequence ID" value="NZ_SRSF01000010.1"/>
</dbReference>
<dbReference type="AlphaFoldDB" id="A0A4S4NC55"/>
<evidence type="ECO:0000313" key="1">
    <source>
        <dbReference type="EMBL" id="THH36295.1"/>
    </source>
</evidence>
<organism evidence="1 2">
    <name type="scientific">Neolewinella litorea</name>
    <dbReference type="NCBI Taxonomy" id="2562452"/>
    <lineage>
        <taxon>Bacteria</taxon>
        <taxon>Pseudomonadati</taxon>
        <taxon>Bacteroidota</taxon>
        <taxon>Saprospiria</taxon>
        <taxon>Saprospirales</taxon>
        <taxon>Lewinellaceae</taxon>
        <taxon>Neolewinella</taxon>
    </lineage>
</organism>
<proteinExistence type="predicted"/>
<accession>A0A4S4NC55</accession>
<keyword evidence="2" id="KW-1185">Reference proteome</keyword>
<reference evidence="1 2" key="1">
    <citation type="submission" date="2019-04" db="EMBL/GenBank/DDBJ databases">
        <title>Lewinella litorea sp. nov., isolated from a marine sand.</title>
        <authorList>
            <person name="Yoon J.-H."/>
        </authorList>
    </citation>
    <scope>NUCLEOTIDE SEQUENCE [LARGE SCALE GENOMIC DNA]</scope>
    <source>
        <strain evidence="1 2">HSMS-39</strain>
    </source>
</reference>
<protein>
    <submittedName>
        <fullName evidence="1">Uncharacterized protein</fullName>
    </submittedName>
</protein>
<dbReference type="EMBL" id="SRSF01000010">
    <property type="protein sequence ID" value="THH36295.1"/>
    <property type="molecule type" value="Genomic_DNA"/>
</dbReference>
<name>A0A4S4NC55_9BACT</name>
<comment type="caution">
    <text evidence="1">The sequence shown here is derived from an EMBL/GenBank/DDBJ whole genome shotgun (WGS) entry which is preliminary data.</text>
</comment>
<dbReference type="Proteomes" id="UP000308528">
    <property type="component" value="Unassembled WGS sequence"/>
</dbReference>
<evidence type="ECO:0000313" key="2">
    <source>
        <dbReference type="Proteomes" id="UP000308528"/>
    </source>
</evidence>